<dbReference type="InterPro" id="IPR000160">
    <property type="entry name" value="GGDEF_dom"/>
</dbReference>
<name>A0A1G5ILU2_9BACL</name>
<dbReference type="PANTHER" id="PTHR45138:SF9">
    <property type="entry name" value="DIGUANYLATE CYCLASE DGCM-RELATED"/>
    <property type="match status" value="1"/>
</dbReference>
<feature type="transmembrane region" description="Helical" evidence="1">
    <location>
        <begin position="54"/>
        <end position="76"/>
    </location>
</feature>
<dbReference type="GO" id="GO:0043709">
    <property type="term" value="P:cell adhesion involved in single-species biofilm formation"/>
    <property type="evidence" value="ECO:0007669"/>
    <property type="project" value="TreeGrafter"/>
</dbReference>
<dbReference type="InterPro" id="IPR043128">
    <property type="entry name" value="Rev_trsase/Diguanyl_cyclase"/>
</dbReference>
<dbReference type="RefSeq" id="WP_090920590.1">
    <property type="nucleotide sequence ID" value="NZ_FMVM01000009.1"/>
</dbReference>
<reference evidence="4" key="1">
    <citation type="submission" date="2016-10" db="EMBL/GenBank/DDBJ databases">
        <authorList>
            <person name="Varghese N."/>
            <person name="Submissions S."/>
        </authorList>
    </citation>
    <scope>NUCLEOTIDE SEQUENCE [LARGE SCALE GENOMIC DNA]</scope>
    <source>
        <strain evidence="4">BL9</strain>
    </source>
</reference>
<dbReference type="GO" id="GO:0005886">
    <property type="term" value="C:plasma membrane"/>
    <property type="evidence" value="ECO:0007669"/>
    <property type="project" value="TreeGrafter"/>
</dbReference>
<dbReference type="EMBL" id="FMVM01000009">
    <property type="protein sequence ID" value="SCY76914.1"/>
    <property type="molecule type" value="Genomic_DNA"/>
</dbReference>
<dbReference type="PROSITE" id="PS50887">
    <property type="entry name" value="GGDEF"/>
    <property type="match status" value="1"/>
</dbReference>
<dbReference type="Gene3D" id="3.30.70.270">
    <property type="match status" value="1"/>
</dbReference>
<dbReference type="Pfam" id="PF00990">
    <property type="entry name" value="GGDEF"/>
    <property type="match status" value="1"/>
</dbReference>
<feature type="transmembrane region" description="Helical" evidence="1">
    <location>
        <begin position="132"/>
        <end position="152"/>
    </location>
</feature>
<keyword evidence="1" id="KW-0472">Membrane</keyword>
<sequence length="372" mass="42268">MNSSAEHSRHIPREYEIKHSKWLRKMLHAYWVVVIVHFLVQIGCYLFLKYDRAPLDFIVNVLFWPTVLAVFCILLTSYMDRKFPSCSFTTMSITSTVIAWTIIHVNYDIRIMPAICLLPIFASVLFYDSKRVWFIFSLQVAGYGLLLLDPVYRAYLSSFDMVSIPIFLILATYVAQIIVTTGIEVLDDLQTSMNAKEDLIVRNAIIAKQSKTDGLTNLYNQSSFKDYYEKAFEYANLGMSLHLALIDIDDFKVINDTYGHRVGDIILEKVSLIIQESITASDIAARYGGEEFALLMFEQSFEQAYDLVELIRQKISLMGHLELGGASITVSIGLKGYNLDLSKDKLFEDVDACLYAAKRTGKNKTVTSLVPA</sequence>
<dbReference type="SUPFAM" id="SSF55073">
    <property type="entry name" value="Nucleotide cyclase"/>
    <property type="match status" value="1"/>
</dbReference>
<dbReference type="SMART" id="SM00267">
    <property type="entry name" value="GGDEF"/>
    <property type="match status" value="1"/>
</dbReference>
<dbReference type="InterPro" id="IPR029787">
    <property type="entry name" value="Nucleotide_cyclase"/>
</dbReference>
<feature type="transmembrane region" description="Helical" evidence="1">
    <location>
        <begin position="27"/>
        <end position="48"/>
    </location>
</feature>
<keyword evidence="1" id="KW-0812">Transmembrane</keyword>
<dbReference type="STRING" id="582692.SAMN05720606_10923"/>
<evidence type="ECO:0000313" key="3">
    <source>
        <dbReference type="EMBL" id="SCY76914.1"/>
    </source>
</evidence>
<dbReference type="PANTHER" id="PTHR45138">
    <property type="entry name" value="REGULATORY COMPONENTS OF SENSORY TRANSDUCTION SYSTEM"/>
    <property type="match status" value="1"/>
</dbReference>
<dbReference type="GO" id="GO:0052621">
    <property type="term" value="F:diguanylate cyclase activity"/>
    <property type="evidence" value="ECO:0007669"/>
    <property type="project" value="TreeGrafter"/>
</dbReference>
<feature type="transmembrane region" description="Helical" evidence="1">
    <location>
        <begin position="109"/>
        <end position="127"/>
    </location>
</feature>
<keyword evidence="4" id="KW-1185">Reference proteome</keyword>
<evidence type="ECO:0000259" key="2">
    <source>
        <dbReference type="PROSITE" id="PS50887"/>
    </source>
</evidence>
<feature type="domain" description="GGDEF" evidence="2">
    <location>
        <begin position="239"/>
        <end position="370"/>
    </location>
</feature>
<evidence type="ECO:0000256" key="1">
    <source>
        <dbReference type="SAM" id="Phobius"/>
    </source>
</evidence>
<feature type="transmembrane region" description="Helical" evidence="1">
    <location>
        <begin position="164"/>
        <end position="186"/>
    </location>
</feature>
<dbReference type="AlphaFoldDB" id="A0A1G5ILU2"/>
<dbReference type="InterPro" id="IPR050469">
    <property type="entry name" value="Diguanylate_Cyclase"/>
</dbReference>
<organism evidence="3 4">
    <name type="scientific">Paenibacillus polysaccharolyticus</name>
    <dbReference type="NCBI Taxonomy" id="582692"/>
    <lineage>
        <taxon>Bacteria</taxon>
        <taxon>Bacillati</taxon>
        <taxon>Bacillota</taxon>
        <taxon>Bacilli</taxon>
        <taxon>Bacillales</taxon>
        <taxon>Paenibacillaceae</taxon>
        <taxon>Paenibacillus</taxon>
    </lineage>
</organism>
<dbReference type="CDD" id="cd01949">
    <property type="entry name" value="GGDEF"/>
    <property type="match status" value="1"/>
</dbReference>
<protein>
    <submittedName>
        <fullName evidence="3">Diguanylate cyclase (GGDEF) domain-containing protein</fullName>
    </submittedName>
</protein>
<keyword evidence="1" id="KW-1133">Transmembrane helix</keyword>
<dbReference type="Proteomes" id="UP000198538">
    <property type="component" value="Unassembled WGS sequence"/>
</dbReference>
<dbReference type="NCBIfam" id="TIGR00254">
    <property type="entry name" value="GGDEF"/>
    <property type="match status" value="1"/>
</dbReference>
<proteinExistence type="predicted"/>
<evidence type="ECO:0000313" key="4">
    <source>
        <dbReference type="Proteomes" id="UP000198538"/>
    </source>
</evidence>
<accession>A0A1G5ILU2</accession>
<feature type="transmembrane region" description="Helical" evidence="1">
    <location>
        <begin position="83"/>
        <end position="103"/>
    </location>
</feature>
<dbReference type="FunFam" id="3.30.70.270:FF:000001">
    <property type="entry name" value="Diguanylate cyclase domain protein"/>
    <property type="match status" value="1"/>
</dbReference>
<dbReference type="GO" id="GO:1902201">
    <property type="term" value="P:negative regulation of bacterial-type flagellum-dependent cell motility"/>
    <property type="evidence" value="ECO:0007669"/>
    <property type="project" value="TreeGrafter"/>
</dbReference>
<gene>
    <name evidence="3" type="ORF">SAMN05720606_10923</name>
</gene>